<dbReference type="Gene3D" id="3.40.50.300">
    <property type="entry name" value="P-loop containing nucleotide triphosphate hydrolases"/>
    <property type="match status" value="1"/>
</dbReference>
<keyword evidence="4" id="KW-0547">Nucleotide-binding</keyword>
<evidence type="ECO:0000256" key="6">
    <source>
        <dbReference type="ARBA" id="ARBA00022840"/>
    </source>
</evidence>
<evidence type="ECO:0000259" key="9">
    <source>
        <dbReference type="Pfam" id="PF13614"/>
    </source>
</evidence>
<evidence type="ECO:0000256" key="7">
    <source>
        <dbReference type="ARBA" id="ARBA00023137"/>
    </source>
</evidence>
<dbReference type="PANTHER" id="PTHR32309">
    <property type="entry name" value="TYROSINE-PROTEIN KINASE"/>
    <property type="match status" value="1"/>
</dbReference>
<evidence type="ECO:0000313" key="10">
    <source>
        <dbReference type="EMBL" id="GEN81811.1"/>
    </source>
</evidence>
<comment type="similarity">
    <text evidence="1">Belongs to the CpsD/CapB family.</text>
</comment>
<dbReference type="GO" id="GO:0004715">
    <property type="term" value="F:non-membrane spanning protein tyrosine kinase activity"/>
    <property type="evidence" value="ECO:0007669"/>
    <property type="project" value="UniProtKB-EC"/>
</dbReference>
<dbReference type="GO" id="GO:0042802">
    <property type="term" value="F:identical protein binding"/>
    <property type="evidence" value="ECO:0007669"/>
    <property type="project" value="UniProtKB-ARBA"/>
</dbReference>
<evidence type="ECO:0000313" key="11">
    <source>
        <dbReference type="Proteomes" id="UP000321901"/>
    </source>
</evidence>
<keyword evidence="6" id="KW-0067">ATP-binding</keyword>
<evidence type="ECO:0000256" key="5">
    <source>
        <dbReference type="ARBA" id="ARBA00022777"/>
    </source>
</evidence>
<dbReference type="SUPFAM" id="SSF52540">
    <property type="entry name" value="P-loop containing nucleoside triphosphate hydrolases"/>
    <property type="match status" value="1"/>
</dbReference>
<feature type="domain" description="AAA" evidence="9">
    <location>
        <begin position="59"/>
        <end position="187"/>
    </location>
</feature>
<dbReference type="EMBL" id="BJYL01000003">
    <property type="protein sequence ID" value="GEN81811.1"/>
    <property type="molecule type" value="Genomic_DNA"/>
</dbReference>
<dbReference type="PANTHER" id="PTHR32309:SF13">
    <property type="entry name" value="FERRIC ENTEROBACTIN TRANSPORT PROTEIN FEPE"/>
    <property type="match status" value="1"/>
</dbReference>
<evidence type="ECO:0000256" key="8">
    <source>
        <dbReference type="ARBA" id="ARBA00051245"/>
    </source>
</evidence>
<reference evidence="10 11" key="1">
    <citation type="submission" date="2019-07" db="EMBL/GenBank/DDBJ databases">
        <title>Whole genome shotgun sequence of Sporosarcina luteola NBRC 105378.</title>
        <authorList>
            <person name="Hosoyama A."/>
            <person name="Uohara A."/>
            <person name="Ohji S."/>
            <person name="Ichikawa N."/>
        </authorList>
    </citation>
    <scope>NUCLEOTIDE SEQUENCE [LARGE SCALE GENOMIC DNA]</scope>
    <source>
        <strain evidence="10 11">NBRC 105378</strain>
    </source>
</reference>
<keyword evidence="11" id="KW-1185">Reference proteome</keyword>
<evidence type="ECO:0000256" key="4">
    <source>
        <dbReference type="ARBA" id="ARBA00022741"/>
    </source>
</evidence>
<dbReference type="FunFam" id="3.40.50.300:FF:000527">
    <property type="entry name" value="Tyrosine-protein kinase etk"/>
    <property type="match status" value="1"/>
</dbReference>
<organism evidence="10 11">
    <name type="scientific">Sporosarcina luteola</name>
    <dbReference type="NCBI Taxonomy" id="582850"/>
    <lineage>
        <taxon>Bacteria</taxon>
        <taxon>Bacillati</taxon>
        <taxon>Bacillota</taxon>
        <taxon>Bacilli</taxon>
        <taxon>Bacillales</taxon>
        <taxon>Caryophanaceae</taxon>
        <taxon>Sporosarcina</taxon>
    </lineage>
</organism>
<evidence type="ECO:0000256" key="1">
    <source>
        <dbReference type="ARBA" id="ARBA00007316"/>
    </source>
</evidence>
<dbReference type="InterPro" id="IPR005702">
    <property type="entry name" value="Wzc-like_C"/>
</dbReference>
<keyword evidence="5 10" id="KW-0418">Kinase</keyword>
<sequence>MTNMLKRKKQPLQNVARKLVTNENPKSIVSEQFRTVRTNINFSMPDKELKTLLFTSSSPGEGKSTSAANVAIVFAQEGKKVLLVDADMRKPTMHYTFHTTNTTGLSNLLTKQWMLEEVTKVTKVDGLHLITSGPIPPNPAELIGSNSMGTLIETLKSQYDIVIFDAPPLLSVADAQILSNKCDGTILVINAGTTEKDSVVKAKESLVSAKANILGTLMNNFKLEKDHYYYQYYGTGE</sequence>
<evidence type="ECO:0000256" key="3">
    <source>
        <dbReference type="ARBA" id="ARBA00022679"/>
    </source>
</evidence>
<dbReference type="EC" id="2.7.10.2" evidence="2"/>
<gene>
    <name evidence="10" type="ORF">SLU01_01230</name>
</gene>
<proteinExistence type="inferred from homology"/>
<keyword evidence="3" id="KW-0808">Transferase</keyword>
<dbReference type="AlphaFoldDB" id="A0A511Z2Z5"/>
<dbReference type="InterPro" id="IPR027417">
    <property type="entry name" value="P-loop_NTPase"/>
</dbReference>
<comment type="caution">
    <text evidence="10">The sequence shown here is derived from an EMBL/GenBank/DDBJ whole genome shotgun (WGS) entry which is preliminary data.</text>
</comment>
<evidence type="ECO:0000256" key="2">
    <source>
        <dbReference type="ARBA" id="ARBA00011903"/>
    </source>
</evidence>
<dbReference type="InterPro" id="IPR050445">
    <property type="entry name" value="Bact_polysacc_biosynth/exp"/>
</dbReference>
<comment type="catalytic activity">
    <reaction evidence="8">
        <text>L-tyrosyl-[protein] + ATP = O-phospho-L-tyrosyl-[protein] + ADP + H(+)</text>
        <dbReference type="Rhea" id="RHEA:10596"/>
        <dbReference type="Rhea" id="RHEA-COMP:10136"/>
        <dbReference type="Rhea" id="RHEA-COMP:20101"/>
        <dbReference type="ChEBI" id="CHEBI:15378"/>
        <dbReference type="ChEBI" id="CHEBI:30616"/>
        <dbReference type="ChEBI" id="CHEBI:46858"/>
        <dbReference type="ChEBI" id="CHEBI:61978"/>
        <dbReference type="ChEBI" id="CHEBI:456216"/>
        <dbReference type="EC" id="2.7.10.2"/>
    </reaction>
</comment>
<protein>
    <recommendedName>
        <fullName evidence="2">non-specific protein-tyrosine kinase</fullName>
        <ecNumber evidence="2">2.7.10.2</ecNumber>
    </recommendedName>
</protein>
<dbReference type="Proteomes" id="UP000321901">
    <property type="component" value="Unassembled WGS sequence"/>
</dbReference>
<dbReference type="NCBIfam" id="TIGR01007">
    <property type="entry name" value="eps_fam"/>
    <property type="match status" value="1"/>
</dbReference>
<keyword evidence="7 10" id="KW-0829">Tyrosine-protein kinase</keyword>
<dbReference type="InterPro" id="IPR025669">
    <property type="entry name" value="AAA_dom"/>
</dbReference>
<name>A0A511Z2Z5_9BACL</name>
<dbReference type="GO" id="GO:0005886">
    <property type="term" value="C:plasma membrane"/>
    <property type="evidence" value="ECO:0007669"/>
    <property type="project" value="TreeGrafter"/>
</dbReference>
<dbReference type="CDD" id="cd05387">
    <property type="entry name" value="BY-kinase"/>
    <property type="match status" value="1"/>
</dbReference>
<dbReference type="Pfam" id="PF13614">
    <property type="entry name" value="AAA_31"/>
    <property type="match status" value="1"/>
</dbReference>
<accession>A0A511Z2Z5</accession>
<dbReference type="GO" id="GO:0005524">
    <property type="term" value="F:ATP binding"/>
    <property type="evidence" value="ECO:0007669"/>
    <property type="project" value="UniProtKB-KW"/>
</dbReference>